<feature type="transmembrane region" description="Helical" evidence="2">
    <location>
        <begin position="607"/>
        <end position="624"/>
    </location>
</feature>
<evidence type="ECO:0000259" key="4">
    <source>
        <dbReference type="Pfam" id="PF04213"/>
    </source>
</evidence>
<reference evidence="5 6" key="1">
    <citation type="journal article" date="2019" name="Int. J. Syst. Evol. Microbiol.">
        <title>The Global Catalogue of Microorganisms (GCM) 10K type strain sequencing project: providing services to taxonomists for standard genome sequencing and annotation.</title>
        <authorList>
            <consortium name="The Broad Institute Genomics Platform"/>
            <consortium name="The Broad Institute Genome Sequencing Center for Infectious Disease"/>
            <person name="Wu L."/>
            <person name="Ma J."/>
        </authorList>
    </citation>
    <scope>NUCLEOTIDE SEQUENCE [LARGE SCALE GENOMIC DNA]</scope>
    <source>
        <strain evidence="5 6">JCM 14545</strain>
    </source>
</reference>
<dbReference type="RefSeq" id="WP_344415047.1">
    <property type="nucleotide sequence ID" value="NZ_BAAANN010000005.1"/>
</dbReference>
<feature type="domain" description="Htaa" evidence="4">
    <location>
        <begin position="379"/>
        <end position="558"/>
    </location>
</feature>
<evidence type="ECO:0000256" key="2">
    <source>
        <dbReference type="SAM" id="Phobius"/>
    </source>
</evidence>
<dbReference type="Proteomes" id="UP001501116">
    <property type="component" value="Unassembled WGS sequence"/>
</dbReference>
<protein>
    <recommendedName>
        <fullName evidence="4">Htaa domain-containing protein</fullName>
    </recommendedName>
</protein>
<feature type="domain" description="Htaa" evidence="4">
    <location>
        <begin position="170"/>
        <end position="332"/>
    </location>
</feature>
<keyword evidence="2" id="KW-0472">Membrane</keyword>
<dbReference type="Gene3D" id="2.60.40.230">
    <property type="entry name" value="Neocarzinostatin-like"/>
    <property type="match status" value="1"/>
</dbReference>
<evidence type="ECO:0000313" key="6">
    <source>
        <dbReference type="Proteomes" id="UP001501116"/>
    </source>
</evidence>
<comment type="caution">
    <text evidence="5">The sequence shown here is derived from an EMBL/GenBank/DDBJ whole genome shotgun (WGS) entry which is preliminary data.</text>
</comment>
<evidence type="ECO:0000256" key="1">
    <source>
        <dbReference type="SAM" id="MobiDB-lite"/>
    </source>
</evidence>
<keyword evidence="3" id="KW-0732">Signal</keyword>
<keyword evidence="2" id="KW-0812">Transmembrane</keyword>
<keyword evidence="2" id="KW-1133">Transmembrane helix</keyword>
<feature type="signal peptide" evidence="3">
    <location>
        <begin position="1"/>
        <end position="26"/>
    </location>
</feature>
<organism evidence="5 6">
    <name type="scientific">Amycolatopsis minnesotensis</name>
    <dbReference type="NCBI Taxonomy" id="337894"/>
    <lineage>
        <taxon>Bacteria</taxon>
        <taxon>Bacillati</taxon>
        <taxon>Actinomycetota</taxon>
        <taxon>Actinomycetes</taxon>
        <taxon>Pseudonocardiales</taxon>
        <taxon>Pseudonocardiaceae</taxon>
        <taxon>Amycolatopsis</taxon>
    </lineage>
</organism>
<feature type="compositionally biased region" description="Pro residues" evidence="1">
    <location>
        <begin position="345"/>
        <end position="365"/>
    </location>
</feature>
<dbReference type="Pfam" id="PF04213">
    <property type="entry name" value="HtaA"/>
    <property type="match status" value="2"/>
</dbReference>
<name>A0ABN2QA58_9PSEU</name>
<evidence type="ECO:0000313" key="5">
    <source>
        <dbReference type="EMBL" id="GAA1948144.1"/>
    </source>
</evidence>
<feature type="chain" id="PRO_5046337008" description="Htaa domain-containing protein" evidence="3">
    <location>
        <begin position="27"/>
        <end position="630"/>
    </location>
</feature>
<sequence length="630" mass="65030">MRWRRRCAALVAAVLAVGLSVPPALAAEPVFIPKVTVTPSADLDPAGTAITVKGTGFYPEANGGRGFGLRVGPDKPDVRDRTGTGFQVSRLITKEPKGTQIRLNPDGSWEFTATVKAEYTSLGTTYSAKTTPFSVYVFGWDTPDGAWDRTTPLKFAGIGDPGPEPTGSAGLHWGLKQGWRSYIEKFHGTITPSNGTKLDQDPPAAKPFPYAWPYQKSTWDGQKGTVAFGGRVDYALEPHMIWAFGFADPKVTLAGDGTGTISGTVNYAFYGTKTAPKDVRPPSDVVFGSVKVKGNPRQDKENVVVDFESAKFTDAGAAAFAGFYHAGDDLDLGSLVFPGKAGPPVTTPPTGTPPVTTPAPSAPGPDPACVLTPGSVRKGNLVWGFKKSFRQYVGTGLGGTATGNSITAADGAEITGIDEVAVQGRPNPAGIPTGAYRFGFGTAEYASPGEFTAGFRGTVTFGYPSHFFTLVLRNPKVVVSGGKGTLYADVELKTTTGSPSPPVSKPGVALANLDLATAKKTDGEGTLEVSAIKATLTSSEAFAGFYQAGDVLDEATVTLGAGCSNLPGAGGGASGGQGGGAAGPDLVPEVAFRPGNLASTGATLAPLYWAALLLAAGGTLVLVSRRPRRS</sequence>
<feature type="region of interest" description="Disordered" evidence="1">
    <location>
        <begin position="341"/>
        <end position="365"/>
    </location>
</feature>
<gene>
    <name evidence="5" type="ORF">GCM10009754_15550</name>
</gene>
<dbReference type="EMBL" id="BAAANN010000005">
    <property type="protein sequence ID" value="GAA1948144.1"/>
    <property type="molecule type" value="Genomic_DNA"/>
</dbReference>
<evidence type="ECO:0000256" key="3">
    <source>
        <dbReference type="SAM" id="SignalP"/>
    </source>
</evidence>
<dbReference type="InterPro" id="IPR007331">
    <property type="entry name" value="Htaa"/>
</dbReference>
<proteinExistence type="predicted"/>
<accession>A0ABN2QA58</accession>
<keyword evidence="6" id="KW-1185">Reference proteome</keyword>